<proteinExistence type="inferred from homology"/>
<dbReference type="InterPro" id="IPR004045">
    <property type="entry name" value="Glutathione_S-Trfase_N"/>
</dbReference>
<feature type="domain" description="GST C-terminal" evidence="4">
    <location>
        <begin position="92"/>
        <end position="218"/>
    </location>
</feature>
<dbReference type="PANTHER" id="PTHR43986">
    <property type="entry name" value="ELONGATION FACTOR 1-GAMMA"/>
    <property type="match status" value="1"/>
</dbReference>
<dbReference type="SUPFAM" id="SSF47616">
    <property type="entry name" value="GST C-terminal domain-like"/>
    <property type="match status" value="1"/>
</dbReference>
<dbReference type="SFLD" id="SFLDS00019">
    <property type="entry name" value="Glutathione_Transferase_(cytos"/>
    <property type="match status" value="1"/>
</dbReference>
<evidence type="ECO:0000313" key="6">
    <source>
        <dbReference type="Proteomes" id="UP000326924"/>
    </source>
</evidence>
<dbReference type="Gene3D" id="1.20.1050.10">
    <property type="match status" value="1"/>
</dbReference>
<reference evidence="5 6" key="1">
    <citation type="submission" date="2019-09" db="EMBL/GenBank/DDBJ databases">
        <title>Draft genome of the ectomycorrhizal ascomycete Sphaerosporella brunnea.</title>
        <authorList>
            <consortium name="DOE Joint Genome Institute"/>
            <person name="Benucci G.M."/>
            <person name="Marozzi G."/>
            <person name="Antonielli L."/>
            <person name="Sanchez S."/>
            <person name="Marco P."/>
            <person name="Wang X."/>
            <person name="Falini L.B."/>
            <person name="Barry K."/>
            <person name="Haridas S."/>
            <person name="Lipzen A."/>
            <person name="Labutti K."/>
            <person name="Grigoriev I.V."/>
            <person name="Murat C."/>
            <person name="Martin F."/>
            <person name="Albertini E."/>
            <person name="Donnini D."/>
            <person name="Bonito G."/>
        </authorList>
    </citation>
    <scope>NUCLEOTIDE SEQUENCE [LARGE SCALE GENOMIC DNA]</scope>
    <source>
        <strain evidence="5 6">Sb_GMNB300</strain>
    </source>
</reference>
<dbReference type="InterPro" id="IPR010987">
    <property type="entry name" value="Glutathione-S-Trfase_C-like"/>
</dbReference>
<feature type="domain" description="GST N-terminal" evidence="3">
    <location>
        <begin position="3"/>
        <end position="86"/>
    </location>
</feature>
<dbReference type="InterPro" id="IPR040079">
    <property type="entry name" value="Glutathione_S-Trfase"/>
</dbReference>
<dbReference type="GO" id="GO:0005737">
    <property type="term" value="C:cytoplasm"/>
    <property type="evidence" value="ECO:0007669"/>
    <property type="project" value="TreeGrafter"/>
</dbReference>
<dbReference type="GO" id="GO:0016740">
    <property type="term" value="F:transferase activity"/>
    <property type="evidence" value="ECO:0007669"/>
    <property type="project" value="UniProtKB-KW"/>
</dbReference>
<dbReference type="Gene3D" id="3.40.30.10">
    <property type="entry name" value="Glutaredoxin"/>
    <property type="match status" value="1"/>
</dbReference>
<dbReference type="InterPro" id="IPR036282">
    <property type="entry name" value="Glutathione-S-Trfase_C_sf"/>
</dbReference>
<dbReference type="GO" id="GO:0005634">
    <property type="term" value="C:nucleus"/>
    <property type="evidence" value="ECO:0007669"/>
    <property type="project" value="TreeGrafter"/>
</dbReference>
<accession>A0A5J5F1T9</accession>
<dbReference type="InParanoid" id="A0A5J5F1T9"/>
<keyword evidence="6" id="KW-1185">Reference proteome</keyword>
<name>A0A5J5F1T9_9PEZI</name>
<evidence type="ECO:0000259" key="4">
    <source>
        <dbReference type="PROSITE" id="PS50405"/>
    </source>
</evidence>
<dbReference type="AlphaFoldDB" id="A0A5J5F1T9"/>
<dbReference type="Pfam" id="PF00043">
    <property type="entry name" value="GST_C"/>
    <property type="match status" value="1"/>
</dbReference>
<organism evidence="5 6">
    <name type="scientific">Sphaerosporella brunnea</name>
    <dbReference type="NCBI Taxonomy" id="1250544"/>
    <lineage>
        <taxon>Eukaryota</taxon>
        <taxon>Fungi</taxon>
        <taxon>Dikarya</taxon>
        <taxon>Ascomycota</taxon>
        <taxon>Pezizomycotina</taxon>
        <taxon>Pezizomycetes</taxon>
        <taxon>Pezizales</taxon>
        <taxon>Pyronemataceae</taxon>
        <taxon>Sphaerosporella</taxon>
    </lineage>
</organism>
<sequence length="218" mass="24557">MAPFASIWTWPNNPRLLKTLAAAKLNGLEIEFPPFTFGTTNVDPAFRAKFTFGKVPVLETHGDSPLYLAESSAIAHFVADSGPAREQLLGADPVERAKIQQWIMHSETELGVYTTTGVYPKLGYRPYSAEEETKAIAGMDRLMAVIEKILSEQEWLVITKAGKLSMADLAVASCLHWALKLWLDKEWRAKWPKTMEWFKKTIESEGVKEVWEPATFLN</sequence>
<dbReference type="SUPFAM" id="SSF52833">
    <property type="entry name" value="Thioredoxin-like"/>
    <property type="match status" value="1"/>
</dbReference>
<dbReference type="SFLD" id="SFLDG00358">
    <property type="entry name" value="Main_(cytGST)"/>
    <property type="match status" value="1"/>
</dbReference>
<keyword evidence="5" id="KW-0808">Transferase</keyword>
<comment type="similarity">
    <text evidence="1 2">Belongs to the GST superfamily.</text>
</comment>
<protein>
    <submittedName>
        <fullName evidence="5">Glutathione S-transferase</fullName>
    </submittedName>
</protein>
<dbReference type="Proteomes" id="UP000326924">
    <property type="component" value="Unassembled WGS sequence"/>
</dbReference>
<dbReference type="PROSITE" id="PS50405">
    <property type="entry name" value="GST_CTER"/>
    <property type="match status" value="1"/>
</dbReference>
<dbReference type="GO" id="GO:0006414">
    <property type="term" value="P:translational elongation"/>
    <property type="evidence" value="ECO:0007669"/>
    <property type="project" value="TreeGrafter"/>
</dbReference>
<evidence type="ECO:0000259" key="3">
    <source>
        <dbReference type="PROSITE" id="PS50404"/>
    </source>
</evidence>
<dbReference type="InterPro" id="IPR036249">
    <property type="entry name" value="Thioredoxin-like_sf"/>
</dbReference>
<dbReference type="InterPro" id="IPR004046">
    <property type="entry name" value="GST_C"/>
</dbReference>
<dbReference type="Pfam" id="PF02798">
    <property type="entry name" value="GST_N"/>
    <property type="match status" value="1"/>
</dbReference>
<gene>
    <name evidence="5" type="ORF">FN846DRAFT_888849</name>
</gene>
<dbReference type="PANTHER" id="PTHR43986:SF10">
    <property type="entry name" value="ELONGATION FACTOR EEF-1B GAMMA SUBUNIT, PUTATIVE (AFU_ORTHOLOGUE AFUA_1G17120)-RELATED"/>
    <property type="match status" value="1"/>
</dbReference>
<comment type="caution">
    <text evidence="5">The sequence shown here is derived from an EMBL/GenBank/DDBJ whole genome shotgun (WGS) entry which is preliminary data.</text>
</comment>
<evidence type="ECO:0000313" key="5">
    <source>
        <dbReference type="EMBL" id="KAA8909656.1"/>
    </source>
</evidence>
<dbReference type="InterPro" id="IPR050802">
    <property type="entry name" value="EF-GSTs"/>
</dbReference>
<evidence type="ECO:0000256" key="1">
    <source>
        <dbReference type="ARBA" id="ARBA00007409"/>
    </source>
</evidence>
<dbReference type="FunCoup" id="A0A5J5F1T9">
    <property type="interactions" value="9"/>
</dbReference>
<evidence type="ECO:0000256" key="2">
    <source>
        <dbReference type="RuleBase" id="RU003494"/>
    </source>
</evidence>
<dbReference type="OrthoDB" id="249703at2759"/>
<dbReference type="PROSITE" id="PS50404">
    <property type="entry name" value="GST_NTER"/>
    <property type="match status" value="1"/>
</dbReference>
<dbReference type="EMBL" id="VXIS01000055">
    <property type="protein sequence ID" value="KAA8909656.1"/>
    <property type="molecule type" value="Genomic_DNA"/>
</dbReference>
<dbReference type="CDD" id="cd03044">
    <property type="entry name" value="GST_N_EF1Bgamma"/>
    <property type="match status" value="1"/>
</dbReference>